<evidence type="ECO:0000313" key="3">
    <source>
        <dbReference type="Proteomes" id="UP000092573"/>
    </source>
</evidence>
<dbReference type="Pfam" id="PF01935">
    <property type="entry name" value="DUF87"/>
    <property type="match status" value="1"/>
</dbReference>
<name>A0A1B1MX73_9BACL</name>
<dbReference type="InterPro" id="IPR027417">
    <property type="entry name" value="P-loop_NTPase"/>
</dbReference>
<evidence type="ECO:0000259" key="1">
    <source>
        <dbReference type="Pfam" id="PF01935"/>
    </source>
</evidence>
<sequence>MTIFEYSEDEVLGRVVAVDTASVTLIVNNVDVLRKMQVNRLVCLRSSRAGQHLIGIIHKIIRKLDGTLENNEENDSDIFYENNSVRITLIGTLFDKLLDKPNVFRRTLETVPEIDADCYPIEGEKLSLFMQAISFQSADQEDSLSLGNYTLDEEAVAYLDANKFFQRHAVIVGSTGSGKSWTTARLVEQIADLPNSNAILFDLHGEYSDLKSEGIKHFKVAGPKEITNGGDSIRNGILYFPYWLLGYEDMTSMLVDRSDQNAPNQSMILSRTVISAKMKFLKENDGSEMIDNFTVDSPIPYDLDYVLEELNRLNTEMVAGTRGEKQGEFHGKLSRFIARLENKKSDRRLAFMMDPPKEVNTLSWLNELAQALLSGRDNQSDKKGGVKVINFSEVPSDILSMVVGRVASLVFSIQQWTDKSQRHPIALLCDEAHLYIPSNASGTGSYDTSQRYFERIAKEGRKYGVGLVVISQRPSELNKTILSQCNNFVALRLSNVEDQNVIKRLLPDSLGGFSELLPVLDTGEALVVGDSCLLPSRIRIAEPNNKPNSSTIDFWDEWKQCGKDNTILSAVKSWRMQSMQK</sequence>
<protein>
    <submittedName>
        <fullName evidence="2">ATPase</fullName>
    </submittedName>
</protein>
<dbReference type="PANTHER" id="PTHR42957:SF1">
    <property type="entry name" value="HELICASE MJ1565-RELATED"/>
    <property type="match status" value="1"/>
</dbReference>
<dbReference type="STRING" id="1462996.AWM70_03595"/>
<dbReference type="PANTHER" id="PTHR42957">
    <property type="entry name" value="HELICASE MJ1565-RELATED"/>
    <property type="match status" value="1"/>
</dbReference>
<keyword evidence="3" id="KW-1185">Reference proteome</keyword>
<dbReference type="CDD" id="cd01127">
    <property type="entry name" value="TrwB_TraG_TraD_VirD4"/>
    <property type="match status" value="1"/>
</dbReference>
<dbReference type="EMBL" id="CP014167">
    <property type="protein sequence ID" value="ANS73768.1"/>
    <property type="molecule type" value="Genomic_DNA"/>
</dbReference>
<organism evidence="2 3">
    <name type="scientific">Paenibacillus yonginensis</name>
    <dbReference type="NCBI Taxonomy" id="1462996"/>
    <lineage>
        <taxon>Bacteria</taxon>
        <taxon>Bacillati</taxon>
        <taxon>Bacillota</taxon>
        <taxon>Bacilli</taxon>
        <taxon>Bacillales</taxon>
        <taxon>Paenibacillaceae</taxon>
        <taxon>Paenibacillus</taxon>
    </lineage>
</organism>
<dbReference type="AlphaFoldDB" id="A0A1B1MX73"/>
<dbReference type="InterPro" id="IPR002789">
    <property type="entry name" value="HerA_central"/>
</dbReference>
<dbReference type="InterPro" id="IPR008571">
    <property type="entry name" value="HerA-like"/>
</dbReference>
<proteinExistence type="predicted"/>
<gene>
    <name evidence="2" type="ORF">AWM70_03595</name>
</gene>
<dbReference type="Gene3D" id="3.40.50.300">
    <property type="entry name" value="P-loop containing nucleotide triphosphate hydrolases"/>
    <property type="match status" value="2"/>
</dbReference>
<dbReference type="Proteomes" id="UP000092573">
    <property type="component" value="Chromosome"/>
</dbReference>
<dbReference type="SUPFAM" id="SSF52540">
    <property type="entry name" value="P-loop containing nucleoside triphosphate hydrolases"/>
    <property type="match status" value="1"/>
</dbReference>
<dbReference type="OrthoDB" id="9806951at2"/>
<dbReference type="RefSeq" id="WP_068694384.1">
    <property type="nucleotide sequence ID" value="NZ_CP014167.1"/>
</dbReference>
<evidence type="ECO:0000313" key="2">
    <source>
        <dbReference type="EMBL" id="ANS73768.1"/>
    </source>
</evidence>
<accession>A0A1B1MX73</accession>
<feature type="domain" description="Helicase HerA central" evidence="1">
    <location>
        <begin position="146"/>
        <end position="407"/>
    </location>
</feature>
<dbReference type="KEGG" id="pyg:AWM70_03595"/>
<reference evidence="2 3" key="1">
    <citation type="submission" date="2016-01" db="EMBL/GenBank/DDBJ databases">
        <title>Complete Genome Sequence of Paenibacillus yonginensis DCY84, a novel Plant Growth-Promoting Bacteria with Elicitation of Induced Systemic Resistance.</title>
        <authorList>
            <person name="Kim Y.J."/>
            <person name="Yang D.C."/>
            <person name="Sukweenadhi J."/>
        </authorList>
    </citation>
    <scope>NUCLEOTIDE SEQUENCE [LARGE SCALE GENOMIC DNA]</scope>
    <source>
        <strain evidence="2 3">DCY84</strain>
    </source>
</reference>